<dbReference type="OrthoDB" id="3242755at2"/>
<dbReference type="RefSeq" id="WP_150353614.1">
    <property type="nucleotide sequence ID" value="NZ_RZNZ01000008.1"/>
</dbReference>
<feature type="transmembrane region" description="Helical" evidence="2">
    <location>
        <begin position="7"/>
        <end position="26"/>
    </location>
</feature>
<keyword evidence="2" id="KW-0812">Transmembrane</keyword>
<dbReference type="Proteomes" id="UP000374630">
    <property type="component" value="Unassembled WGS sequence"/>
</dbReference>
<accession>A0A5J5DUX9</accession>
<feature type="transmembrane region" description="Helical" evidence="2">
    <location>
        <begin position="71"/>
        <end position="97"/>
    </location>
</feature>
<name>A0A5J5DUX9_9BIFI</name>
<dbReference type="EMBL" id="RZNZ01000008">
    <property type="protein sequence ID" value="KAA8820206.1"/>
    <property type="molecule type" value="Genomic_DNA"/>
</dbReference>
<comment type="caution">
    <text evidence="4">The sequence shown here is derived from an EMBL/GenBank/DDBJ whole genome shotgun (WGS) entry which is preliminary data.</text>
</comment>
<evidence type="ECO:0000256" key="2">
    <source>
        <dbReference type="SAM" id="Phobius"/>
    </source>
</evidence>
<dbReference type="InterPro" id="IPR021517">
    <property type="entry name" value="DUF3180"/>
</dbReference>
<evidence type="ECO:0000313" key="5">
    <source>
        <dbReference type="Proteomes" id="UP000345527"/>
    </source>
</evidence>
<evidence type="ECO:0000313" key="3">
    <source>
        <dbReference type="EMBL" id="KAA8820206.1"/>
    </source>
</evidence>
<proteinExistence type="predicted"/>
<dbReference type="Pfam" id="PF11377">
    <property type="entry name" value="DUF3180"/>
    <property type="match status" value="1"/>
</dbReference>
<sequence>MSARRTPWWHYAVGIVMGLICGAALVKIGESSEFSLIGAPWIVPIVLAILGVVVFAMAYQVHQVVKGKRKYINPAVSVYALVLSKALGLAAAALLGWYMGQLLMSLGHADAPFYTQAMVECGVSAVVCLADMIVGIVGEWFCQLPPNEGPEHPKAKAAERQRKLAAASPASASASAESVRE</sequence>
<evidence type="ECO:0000313" key="6">
    <source>
        <dbReference type="Proteomes" id="UP000374630"/>
    </source>
</evidence>
<feature type="compositionally biased region" description="Low complexity" evidence="1">
    <location>
        <begin position="165"/>
        <end position="181"/>
    </location>
</feature>
<dbReference type="AlphaFoldDB" id="A0A5J5DUX9"/>
<keyword evidence="6" id="KW-1185">Reference proteome</keyword>
<protein>
    <submittedName>
        <fullName evidence="4">DUF3180 domain-containing protein</fullName>
    </submittedName>
</protein>
<keyword evidence="2" id="KW-1133">Transmembrane helix</keyword>
<feature type="compositionally biased region" description="Basic and acidic residues" evidence="1">
    <location>
        <begin position="149"/>
        <end position="162"/>
    </location>
</feature>
<feature type="transmembrane region" description="Helical" evidence="2">
    <location>
        <begin position="117"/>
        <end position="137"/>
    </location>
</feature>
<organism evidence="4 5">
    <name type="scientific">Bifidobacterium vespertilionis</name>
    <dbReference type="NCBI Taxonomy" id="2562524"/>
    <lineage>
        <taxon>Bacteria</taxon>
        <taxon>Bacillati</taxon>
        <taxon>Actinomycetota</taxon>
        <taxon>Actinomycetes</taxon>
        <taxon>Bifidobacteriales</taxon>
        <taxon>Bifidobacteriaceae</taxon>
        <taxon>Bifidobacterium</taxon>
    </lineage>
</organism>
<reference evidence="5 6" key="1">
    <citation type="journal article" date="2019" name="Syst. Appl. Microbiol.">
        <title>Characterization of Bifidobacterium species in feaces of the Egyptian fruit bat: Description of B. vespertilionis sp. nov. and B. rousetti sp. nov.</title>
        <authorList>
            <person name="Modesto M."/>
            <person name="Satti M."/>
            <person name="Watanabe K."/>
            <person name="Puglisi E."/>
            <person name="Morelli L."/>
            <person name="Huang C.-H."/>
            <person name="Liou J.-S."/>
            <person name="Miyashita M."/>
            <person name="Tamura T."/>
            <person name="Saito S."/>
            <person name="Mori K."/>
            <person name="Huang L."/>
            <person name="Sciavilla P."/>
            <person name="Sandri C."/>
            <person name="Spiezio C."/>
            <person name="Vitali F."/>
            <person name="Cavalieri D."/>
            <person name="Perpetuini G."/>
            <person name="Tofalo R."/>
            <person name="Bonetti A."/>
            <person name="Arita M."/>
            <person name="Mattarelli P."/>
        </authorList>
    </citation>
    <scope>NUCLEOTIDE SEQUENCE [LARGE SCALE GENOMIC DNA]</scope>
    <source>
        <strain evidence="3 6">RST16</strain>
        <strain evidence="4 5">RST8</strain>
    </source>
</reference>
<feature type="region of interest" description="Disordered" evidence="1">
    <location>
        <begin position="149"/>
        <end position="181"/>
    </location>
</feature>
<dbReference type="Proteomes" id="UP000345527">
    <property type="component" value="Unassembled WGS sequence"/>
</dbReference>
<feature type="transmembrane region" description="Helical" evidence="2">
    <location>
        <begin position="38"/>
        <end position="59"/>
    </location>
</feature>
<keyword evidence="2" id="KW-0472">Membrane</keyword>
<evidence type="ECO:0000313" key="4">
    <source>
        <dbReference type="EMBL" id="KAA8823869.1"/>
    </source>
</evidence>
<evidence type="ECO:0000256" key="1">
    <source>
        <dbReference type="SAM" id="MobiDB-lite"/>
    </source>
</evidence>
<dbReference type="EMBL" id="RZOA01000005">
    <property type="protein sequence ID" value="KAA8823869.1"/>
    <property type="molecule type" value="Genomic_DNA"/>
</dbReference>
<gene>
    <name evidence="4" type="ORF">EM848_03465</name>
    <name evidence="3" type="ORF">EMO90_07185</name>
</gene>